<proteinExistence type="predicted"/>
<evidence type="ECO:0000256" key="1">
    <source>
        <dbReference type="SAM" id="MobiDB-lite"/>
    </source>
</evidence>
<feature type="compositionally biased region" description="Low complexity" evidence="1">
    <location>
        <begin position="97"/>
        <end position="108"/>
    </location>
</feature>
<organism evidence="2 3">
    <name type="scientific">Zhongshania aliphaticivorans</name>
    <dbReference type="NCBI Taxonomy" id="1470434"/>
    <lineage>
        <taxon>Bacteria</taxon>
        <taxon>Pseudomonadati</taxon>
        <taxon>Pseudomonadota</taxon>
        <taxon>Gammaproteobacteria</taxon>
        <taxon>Cellvibrionales</taxon>
        <taxon>Spongiibacteraceae</taxon>
        <taxon>Zhongshania</taxon>
    </lineage>
</organism>
<protein>
    <submittedName>
        <fullName evidence="2">Uncharacterized protein</fullName>
    </submittedName>
</protein>
<feature type="compositionally biased region" description="Basic and acidic residues" evidence="1">
    <location>
        <begin position="75"/>
        <end position="96"/>
    </location>
</feature>
<evidence type="ECO:0000313" key="3">
    <source>
        <dbReference type="Proteomes" id="UP000074119"/>
    </source>
</evidence>
<dbReference type="Proteomes" id="UP000074119">
    <property type="component" value="Chromosome"/>
</dbReference>
<dbReference type="KEGG" id="zal:AZF00_11890"/>
<name>A0A127M6Y1_9GAMM</name>
<dbReference type="RefSeq" id="WP_008249093.1">
    <property type="nucleotide sequence ID" value="NZ_CP014544.1"/>
</dbReference>
<dbReference type="Pfam" id="PF20099">
    <property type="entry name" value="DUF6489"/>
    <property type="match status" value="1"/>
</dbReference>
<dbReference type="STRING" id="1470434.AZF00_11890"/>
<dbReference type="EMBL" id="CP014544">
    <property type="protein sequence ID" value="AMO68955.1"/>
    <property type="molecule type" value="Genomic_DNA"/>
</dbReference>
<gene>
    <name evidence="2" type="ORF">AZF00_11890</name>
</gene>
<dbReference type="InterPro" id="IPR045502">
    <property type="entry name" value="DUF6489"/>
</dbReference>
<dbReference type="AlphaFoldDB" id="A0A127M6Y1"/>
<feature type="region of interest" description="Disordered" evidence="1">
    <location>
        <begin position="68"/>
        <end position="126"/>
    </location>
</feature>
<reference evidence="2 3" key="1">
    <citation type="submission" date="2015-12" db="EMBL/GenBank/DDBJ databases">
        <authorList>
            <person name="Shamseldin A."/>
            <person name="Moawad H."/>
            <person name="Abd El-Rahim W.M."/>
            <person name="Sadowsky M.J."/>
        </authorList>
    </citation>
    <scope>NUCLEOTIDE SEQUENCE [LARGE SCALE GENOMIC DNA]</scope>
    <source>
        <strain evidence="2 3">SM2</strain>
    </source>
</reference>
<accession>A0A127M6Y1</accession>
<evidence type="ECO:0000313" key="2">
    <source>
        <dbReference type="EMBL" id="AMO68955.1"/>
    </source>
</evidence>
<sequence length="126" mass="13638">MKIHLEVEISPEEMRRLVGLPDAQPLWDAVYKRIGEGDTEMVQQMAKTAFTEGMKTLDLSARVLKSLSGLATNRKSADKTTADKPSSETNSDKNTEKTAAANTTSNKAEGVKSGPVRRSASSKNKA</sequence>